<name>A0A7Y5EHD5_9GAMM</name>
<reference evidence="2 3" key="1">
    <citation type="submission" date="2020-06" db="EMBL/GenBank/DDBJ databases">
        <title>Rheinheimera sp. nov., a marine bacterium isolated from coastal.</title>
        <authorList>
            <person name="Yu Q."/>
            <person name="Qi Y."/>
            <person name="Pu J."/>
        </authorList>
    </citation>
    <scope>NUCLEOTIDE SEQUENCE [LARGE SCALE GENOMIC DNA]</scope>
    <source>
        <strain evidence="2 3">YQF-2</strain>
    </source>
</reference>
<evidence type="ECO:0000313" key="3">
    <source>
        <dbReference type="Proteomes" id="UP000523161"/>
    </source>
</evidence>
<comment type="caution">
    <text evidence="2">The sequence shown here is derived from an EMBL/GenBank/DDBJ whole genome shotgun (WGS) entry which is preliminary data.</text>
</comment>
<dbReference type="RefSeq" id="WP_173499367.1">
    <property type="nucleotide sequence ID" value="NZ_JABSOD010000001.1"/>
</dbReference>
<keyword evidence="1" id="KW-1133">Transmembrane helix</keyword>
<dbReference type="Proteomes" id="UP000523161">
    <property type="component" value="Unassembled WGS sequence"/>
</dbReference>
<evidence type="ECO:0000313" key="2">
    <source>
        <dbReference type="EMBL" id="NRQ41116.1"/>
    </source>
</evidence>
<sequence length="75" mass="8095">MPSGSKNENKVSTPQKPGILQVIKAVLGAFAGVQSEQQRQQDFSAGSPLPYIIAGVIFTLLFVVILLLVVRWVLS</sequence>
<dbReference type="AlphaFoldDB" id="A0A7Y5EHD5"/>
<dbReference type="Pfam" id="PF11174">
    <property type="entry name" value="DUF2970"/>
    <property type="match status" value="1"/>
</dbReference>
<gene>
    <name evidence="2" type="ORF">HRH59_00815</name>
</gene>
<dbReference type="InterPro" id="IPR021344">
    <property type="entry name" value="DUF2970"/>
</dbReference>
<keyword evidence="3" id="KW-1185">Reference proteome</keyword>
<keyword evidence="1" id="KW-0472">Membrane</keyword>
<protein>
    <submittedName>
        <fullName evidence="2">DUF2970 domain-containing protein</fullName>
    </submittedName>
</protein>
<accession>A0A7Y5EHD5</accession>
<dbReference type="EMBL" id="JABSOD010000001">
    <property type="protein sequence ID" value="NRQ41116.1"/>
    <property type="molecule type" value="Genomic_DNA"/>
</dbReference>
<organism evidence="2 3">
    <name type="scientific">Rheinheimera lutimaris</name>
    <dbReference type="NCBI Taxonomy" id="2740584"/>
    <lineage>
        <taxon>Bacteria</taxon>
        <taxon>Pseudomonadati</taxon>
        <taxon>Pseudomonadota</taxon>
        <taxon>Gammaproteobacteria</taxon>
        <taxon>Chromatiales</taxon>
        <taxon>Chromatiaceae</taxon>
        <taxon>Rheinheimera</taxon>
    </lineage>
</organism>
<proteinExistence type="predicted"/>
<keyword evidence="1" id="KW-0812">Transmembrane</keyword>
<feature type="transmembrane region" description="Helical" evidence="1">
    <location>
        <begin position="51"/>
        <end position="74"/>
    </location>
</feature>
<evidence type="ECO:0000256" key="1">
    <source>
        <dbReference type="SAM" id="Phobius"/>
    </source>
</evidence>